<sequence>MADRVTTWLVFALIWVGSGQVASCGPCGPDFDLVESGEYEIVGGLYGKLSPEYEDLVGARLLVDRDTEISTIRYTRDGTTYEVRHSLADL</sequence>
<comment type="caution">
    <text evidence="1">The sequence shown here is derived from an EMBL/GenBank/DDBJ whole genome shotgun (WGS) entry which is preliminary data.</text>
</comment>
<proteinExistence type="predicted"/>
<dbReference type="AlphaFoldDB" id="A0A2S9YYP8"/>
<gene>
    <name evidence="1" type="ORF">ENSA7_00210</name>
</gene>
<dbReference type="EMBL" id="PVNL01000001">
    <property type="protein sequence ID" value="PRQ10213.1"/>
    <property type="molecule type" value="Genomic_DNA"/>
</dbReference>
<reference evidence="1 2" key="1">
    <citation type="submission" date="2018-03" db="EMBL/GenBank/DDBJ databases">
        <title>Draft Genome Sequences of the Obligatory Marine Myxobacteria Enhygromyxa salina SWB007.</title>
        <authorList>
            <person name="Poehlein A."/>
            <person name="Moghaddam J.A."/>
            <person name="Harms H."/>
            <person name="Alanjari M."/>
            <person name="Koenig G.M."/>
            <person name="Daniel R."/>
            <person name="Schaeberle T.F."/>
        </authorList>
    </citation>
    <scope>NUCLEOTIDE SEQUENCE [LARGE SCALE GENOMIC DNA]</scope>
    <source>
        <strain evidence="1 2">SWB007</strain>
    </source>
</reference>
<organism evidence="1 2">
    <name type="scientific">Enhygromyxa salina</name>
    <dbReference type="NCBI Taxonomy" id="215803"/>
    <lineage>
        <taxon>Bacteria</taxon>
        <taxon>Pseudomonadati</taxon>
        <taxon>Myxococcota</taxon>
        <taxon>Polyangia</taxon>
        <taxon>Nannocystales</taxon>
        <taxon>Nannocystaceae</taxon>
        <taxon>Enhygromyxa</taxon>
    </lineage>
</organism>
<protein>
    <submittedName>
        <fullName evidence="1">Uncharacterized protein</fullName>
    </submittedName>
</protein>
<evidence type="ECO:0000313" key="2">
    <source>
        <dbReference type="Proteomes" id="UP000238823"/>
    </source>
</evidence>
<evidence type="ECO:0000313" key="1">
    <source>
        <dbReference type="EMBL" id="PRQ10213.1"/>
    </source>
</evidence>
<dbReference type="Proteomes" id="UP000238823">
    <property type="component" value="Unassembled WGS sequence"/>
</dbReference>
<accession>A0A2S9YYP8</accession>
<name>A0A2S9YYP8_9BACT</name>